<evidence type="ECO:0000313" key="2">
    <source>
        <dbReference type="EMBL" id="UOR14074.1"/>
    </source>
</evidence>
<organism evidence="2 3">
    <name type="scientific">Halobacillus amylolyticus</name>
    <dbReference type="NCBI Taxonomy" id="2932259"/>
    <lineage>
        <taxon>Bacteria</taxon>
        <taxon>Bacillati</taxon>
        <taxon>Bacillota</taxon>
        <taxon>Bacilli</taxon>
        <taxon>Bacillales</taxon>
        <taxon>Bacillaceae</taxon>
        <taxon>Halobacillus</taxon>
    </lineage>
</organism>
<sequence length="99" mass="11761">MAIRDVYPIKYYSKEGFVERKFEINEEDLPEIIEEYLSRYTDADIDEIEIVNNRPMNIWLHAKCRKFIDPDDPYKNKTTQEAEVEVTGDYDGNPLPGLW</sequence>
<proteinExistence type="predicted"/>
<keyword evidence="2" id="KW-0614">Plasmid</keyword>
<protein>
    <submittedName>
        <fullName evidence="2">Uncharacterized protein</fullName>
    </submittedName>
</protein>
<reference evidence="2" key="1">
    <citation type="submission" date="2022-04" db="EMBL/GenBank/DDBJ databases">
        <title>Halobacillus sp. isolated from saltern.</title>
        <authorList>
            <person name="Won M."/>
            <person name="Lee C.-M."/>
            <person name="Woen H.-Y."/>
            <person name="Kwon S.-W."/>
        </authorList>
    </citation>
    <scope>NUCLEOTIDE SEQUENCE</scope>
    <source>
        <strain evidence="2">SSHM10-5</strain>
        <plasmid evidence="2">unnamed1</plasmid>
    </source>
</reference>
<geneLocation type="plasmid" evidence="2 3">
    <name>unnamed1</name>
</geneLocation>
<accession>A0ABY4HHG8</accession>
<dbReference type="Proteomes" id="UP000830326">
    <property type="component" value="Plasmid unnamed1"/>
</dbReference>
<dbReference type="EMBL" id="CP095076">
    <property type="protein sequence ID" value="UOR14074.1"/>
    <property type="molecule type" value="Genomic_DNA"/>
</dbReference>
<evidence type="ECO:0000313" key="3">
    <source>
        <dbReference type="Proteomes" id="UP000830326"/>
    </source>
</evidence>
<evidence type="ECO:0000256" key="1">
    <source>
        <dbReference type="SAM" id="MobiDB-lite"/>
    </source>
</evidence>
<name>A0ABY4HHG8_9BACI</name>
<keyword evidence="3" id="KW-1185">Reference proteome</keyword>
<gene>
    <name evidence="2" type="ORF">MUO15_21195</name>
</gene>
<feature type="region of interest" description="Disordered" evidence="1">
    <location>
        <begin position="74"/>
        <end position="99"/>
    </location>
</feature>